<dbReference type="PROSITE" id="PS00893">
    <property type="entry name" value="NUDIX_BOX"/>
    <property type="match status" value="1"/>
</dbReference>
<evidence type="ECO:0000256" key="4">
    <source>
        <dbReference type="ARBA" id="ARBA00022842"/>
    </source>
</evidence>
<dbReference type="GO" id="GO:0016787">
    <property type="term" value="F:hydrolase activity"/>
    <property type="evidence" value="ECO:0007669"/>
    <property type="project" value="UniProtKB-KW"/>
</dbReference>
<dbReference type="InterPro" id="IPR020084">
    <property type="entry name" value="NUDIX_hydrolase_CS"/>
</dbReference>
<keyword evidence="8" id="KW-1185">Reference proteome</keyword>
<evidence type="ECO:0000313" key="8">
    <source>
        <dbReference type="Proteomes" id="UP000612899"/>
    </source>
</evidence>
<dbReference type="EMBL" id="BONY01000023">
    <property type="protein sequence ID" value="GIH06051.1"/>
    <property type="molecule type" value="Genomic_DNA"/>
</dbReference>
<dbReference type="Proteomes" id="UP000612899">
    <property type="component" value="Unassembled WGS sequence"/>
</dbReference>
<dbReference type="Gene3D" id="3.90.79.10">
    <property type="entry name" value="Nucleoside Triphosphate Pyrophosphohydrolase"/>
    <property type="match status" value="1"/>
</dbReference>
<organism evidence="7 8">
    <name type="scientific">Rhizocola hellebori</name>
    <dbReference type="NCBI Taxonomy" id="1392758"/>
    <lineage>
        <taxon>Bacteria</taxon>
        <taxon>Bacillati</taxon>
        <taxon>Actinomycetota</taxon>
        <taxon>Actinomycetes</taxon>
        <taxon>Micromonosporales</taxon>
        <taxon>Micromonosporaceae</taxon>
        <taxon>Rhizocola</taxon>
    </lineage>
</organism>
<comment type="cofactor">
    <cofactor evidence="1">
        <name>Mg(2+)</name>
        <dbReference type="ChEBI" id="CHEBI:18420"/>
    </cofactor>
</comment>
<comment type="caution">
    <text evidence="7">The sequence shown here is derived from an EMBL/GenBank/DDBJ whole genome shotgun (WGS) entry which is preliminary data.</text>
</comment>
<dbReference type="AlphaFoldDB" id="A0A8J3QAE5"/>
<dbReference type="PRINTS" id="PR00502">
    <property type="entry name" value="NUDIXFAMILY"/>
</dbReference>
<evidence type="ECO:0000256" key="5">
    <source>
        <dbReference type="RuleBase" id="RU003476"/>
    </source>
</evidence>
<dbReference type="Pfam" id="PF00293">
    <property type="entry name" value="NUDIX"/>
    <property type="match status" value="1"/>
</dbReference>
<evidence type="ECO:0000256" key="3">
    <source>
        <dbReference type="ARBA" id="ARBA00022801"/>
    </source>
</evidence>
<dbReference type="SUPFAM" id="SSF55811">
    <property type="entry name" value="Nudix"/>
    <property type="match status" value="1"/>
</dbReference>
<evidence type="ECO:0000256" key="2">
    <source>
        <dbReference type="ARBA" id="ARBA00005582"/>
    </source>
</evidence>
<evidence type="ECO:0000313" key="7">
    <source>
        <dbReference type="EMBL" id="GIH06051.1"/>
    </source>
</evidence>
<keyword evidence="3 5" id="KW-0378">Hydrolase</keyword>
<reference evidence="7" key="1">
    <citation type="submission" date="2021-01" db="EMBL/GenBank/DDBJ databases">
        <title>Whole genome shotgun sequence of Rhizocola hellebori NBRC 109834.</title>
        <authorList>
            <person name="Komaki H."/>
            <person name="Tamura T."/>
        </authorList>
    </citation>
    <scope>NUCLEOTIDE SEQUENCE</scope>
    <source>
        <strain evidence="7">NBRC 109834</strain>
    </source>
</reference>
<dbReference type="InterPro" id="IPR000086">
    <property type="entry name" value="NUDIX_hydrolase_dom"/>
</dbReference>
<protein>
    <recommendedName>
        <fullName evidence="6">Nudix hydrolase domain-containing protein</fullName>
    </recommendedName>
</protein>
<dbReference type="CDD" id="cd04685">
    <property type="entry name" value="NUDIX_Hydrolase"/>
    <property type="match status" value="1"/>
</dbReference>
<dbReference type="PROSITE" id="PS51462">
    <property type="entry name" value="NUDIX"/>
    <property type="match status" value="1"/>
</dbReference>
<accession>A0A8J3QAE5</accession>
<dbReference type="PANTHER" id="PTHR43046">
    <property type="entry name" value="GDP-MANNOSE MANNOSYL HYDROLASE"/>
    <property type="match status" value="1"/>
</dbReference>
<dbReference type="RefSeq" id="WP_203909871.1">
    <property type="nucleotide sequence ID" value="NZ_BONY01000023.1"/>
</dbReference>
<name>A0A8J3QAE5_9ACTN</name>
<keyword evidence="4" id="KW-0460">Magnesium</keyword>
<evidence type="ECO:0000256" key="1">
    <source>
        <dbReference type="ARBA" id="ARBA00001946"/>
    </source>
</evidence>
<dbReference type="InterPro" id="IPR020476">
    <property type="entry name" value="Nudix_hydrolase"/>
</dbReference>
<comment type="similarity">
    <text evidence="2 5">Belongs to the Nudix hydrolase family.</text>
</comment>
<dbReference type="InterPro" id="IPR015797">
    <property type="entry name" value="NUDIX_hydrolase-like_dom_sf"/>
</dbReference>
<sequence length="152" mass="17177">MESRQRAAVRVLLVNDQGAVLLFRGFDPAVPEVRYWFTPGGGIAPDEPAAEAAARELYEETGLALTPAQLGEPVHHDVASYSFQGVRYRQEQDFYLVRVSNWQVDTSGFDEVEIASTDGHRWWFMEELAVAQEAYYPEDLLDVLKRLGIEPC</sequence>
<gene>
    <name evidence="7" type="ORF">Rhe02_41180</name>
</gene>
<dbReference type="PANTHER" id="PTHR43046:SF12">
    <property type="entry name" value="GDP-MANNOSE MANNOSYL HYDROLASE"/>
    <property type="match status" value="1"/>
</dbReference>
<proteinExistence type="inferred from homology"/>
<feature type="domain" description="Nudix hydrolase" evidence="6">
    <location>
        <begin position="4"/>
        <end position="146"/>
    </location>
</feature>
<evidence type="ECO:0000259" key="6">
    <source>
        <dbReference type="PROSITE" id="PS51462"/>
    </source>
</evidence>